<reference evidence="2" key="1">
    <citation type="submission" date="2022-08" db="UniProtKB">
        <authorList>
            <consortium name="EnsemblMetazoa"/>
        </authorList>
    </citation>
    <scope>IDENTIFICATION</scope>
    <source>
        <strain evidence="2">05x7-T-G4-1.051#20</strain>
    </source>
</reference>
<organism evidence="2 3">
    <name type="scientific">Magallana gigas</name>
    <name type="common">Pacific oyster</name>
    <name type="synonym">Crassostrea gigas</name>
    <dbReference type="NCBI Taxonomy" id="29159"/>
    <lineage>
        <taxon>Eukaryota</taxon>
        <taxon>Metazoa</taxon>
        <taxon>Spiralia</taxon>
        <taxon>Lophotrochozoa</taxon>
        <taxon>Mollusca</taxon>
        <taxon>Bivalvia</taxon>
        <taxon>Autobranchia</taxon>
        <taxon>Pteriomorphia</taxon>
        <taxon>Ostreida</taxon>
        <taxon>Ostreoidea</taxon>
        <taxon>Ostreidae</taxon>
        <taxon>Magallana</taxon>
    </lineage>
</organism>
<evidence type="ECO:0000313" key="3">
    <source>
        <dbReference type="Proteomes" id="UP000005408"/>
    </source>
</evidence>
<dbReference type="InterPro" id="IPR041249">
    <property type="entry name" value="HEPN_DZIP3"/>
</dbReference>
<sequence length="280" mass="33247">MQERINEHKIFCWRQLIMLSKHACLSTRETTNFARVARIILGPCTDVLREILKKEIRPSILSNYVKTEKHKQNQLTYVSGISEFDISLLYHLLRNKCSIPPHKNQWGHYPNPGDRSVSANIERIRYIRNKYYGHAKGCSISDTEFTQIWKELFQVVKELENHLGTCMSHQDAVTVLQICPMDPEVEKEYVEKLCNEQQERFEKRKECIESVVPWNVKVDYKRHIKRWKEDDIHFYETHNFSAMLQKIKQQPFVTFVGVPGSVKKMHSMIRTNVDYLKHIR</sequence>
<dbReference type="Pfam" id="PF18738">
    <property type="entry name" value="HEPN_DZIP3"/>
    <property type="match status" value="1"/>
</dbReference>
<dbReference type="EnsemblMetazoa" id="G7998.1">
    <property type="protein sequence ID" value="G7998.1:cds"/>
    <property type="gene ID" value="G7998"/>
</dbReference>
<protein>
    <recommendedName>
        <fullName evidence="1">DZIP3-like HEPN domain-containing protein</fullName>
    </recommendedName>
</protein>
<name>A0A8W8P0N2_MAGGI</name>
<evidence type="ECO:0000259" key="1">
    <source>
        <dbReference type="Pfam" id="PF18738"/>
    </source>
</evidence>
<dbReference type="Proteomes" id="UP000005408">
    <property type="component" value="Unassembled WGS sequence"/>
</dbReference>
<keyword evidence="3" id="KW-1185">Reference proteome</keyword>
<proteinExistence type="predicted"/>
<dbReference type="AlphaFoldDB" id="A0A8W8P0N2"/>
<evidence type="ECO:0000313" key="2">
    <source>
        <dbReference type="EnsemblMetazoa" id="G7998.1:cds"/>
    </source>
</evidence>
<feature type="domain" description="DZIP3-like HEPN" evidence="1">
    <location>
        <begin position="80"/>
        <end position="189"/>
    </location>
</feature>
<accession>A0A8W8P0N2</accession>